<name>A0A6L2LNL9_TANCI</name>
<evidence type="ECO:0000256" key="1">
    <source>
        <dbReference type="SAM" id="MobiDB-lite"/>
    </source>
</evidence>
<evidence type="ECO:0000313" key="3">
    <source>
        <dbReference type="EMBL" id="GEU63396.1"/>
    </source>
</evidence>
<dbReference type="Pfam" id="PF25597">
    <property type="entry name" value="SH3_retrovirus"/>
    <property type="match status" value="1"/>
</dbReference>
<organism evidence="3">
    <name type="scientific">Tanacetum cinerariifolium</name>
    <name type="common">Dalmatian daisy</name>
    <name type="synonym">Chrysanthemum cinerariifolium</name>
    <dbReference type="NCBI Taxonomy" id="118510"/>
    <lineage>
        <taxon>Eukaryota</taxon>
        <taxon>Viridiplantae</taxon>
        <taxon>Streptophyta</taxon>
        <taxon>Embryophyta</taxon>
        <taxon>Tracheophyta</taxon>
        <taxon>Spermatophyta</taxon>
        <taxon>Magnoliopsida</taxon>
        <taxon>eudicotyledons</taxon>
        <taxon>Gunneridae</taxon>
        <taxon>Pentapetalae</taxon>
        <taxon>asterids</taxon>
        <taxon>campanulids</taxon>
        <taxon>Asterales</taxon>
        <taxon>Asteraceae</taxon>
        <taxon>Asteroideae</taxon>
        <taxon>Anthemideae</taxon>
        <taxon>Anthemidinae</taxon>
        <taxon>Tanacetum</taxon>
    </lineage>
</organism>
<dbReference type="AlphaFoldDB" id="A0A6L2LNL9"/>
<comment type="caution">
    <text evidence="3">The sequence shown here is derived from an EMBL/GenBank/DDBJ whole genome shotgun (WGS) entry which is preliminary data.</text>
</comment>
<dbReference type="InterPro" id="IPR057670">
    <property type="entry name" value="SH3_retrovirus"/>
</dbReference>
<gene>
    <name evidence="3" type="ORF">Tci_035374</name>
</gene>
<proteinExistence type="predicted"/>
<accession>A0A6L2LNL9</accession>
<feature type="domain" description="Retroviral polymerase SH3-like" evidence="2">
    <location>
        <begin position="499"/>
        <end position="545"/>
    </location>
</feature>
<feature type="region of interest" description="Disordered" evidence="1">
    <location>
        <begin position="269"/>
        <end position="299"/>
    </location>
</feature>
<sequence>MRIEQYFLMTNYSLWEVILNGDSPPPTRIVDGVVQIVAPTTVEQMLAKKNELKARGNLLMALPDKHQLKFNIHKDANQLEILGETISQEDINLKFLRSLPSEWKTHTLIWRNKADLEEQSLDDLFNNLKIYEAEVKGSSTSSQNIQNIAFVSSNNTDNTNESVNVVPGVSTASPKAKVSTLPNVDSLSDVVIYSFFASQSINPQLDNEDLKQTDPDDLEEMDLKWQMAMLTIRATRECRSPRENINKEVTRRTVIVEAHQVLQDQIMSQESANRETKKQENDRYKTGEGYHTVPPLYTGNLLPPKPDLVFTNDTNASESLANVINVESSKHKTSKDKSKTHRPDAPIIEDWISDSEDETKIESVPKQREPSFVNSTEHVKTSSESVKKIKDNKQVENLRPIYQKSIEFKEIDGGYVAFGGKSKGGKISGKGKIKTGKLDFDDVYFFMKLKFNLFSVSQMLLVTKPNDKTPYELLLSRSPSIGFMRPFGCSVTILNTLDPLEKFNGKADEGFLVGYSVNCKAFRVFNSKTRIVQETLHINFLENKPNVARIRPKWLFDIDTLTMSMNYQPVVAGNQPNDNAGIKENLDADDNVVDDAFEVNENENDAHDLSADFEEFSINSTYMVNAVSEPVNAARLNPTNSTTNFDTASLSVNVVSPNFRNARQSLFVDPSKYLDDPNMPEFEDIVYSDNEEDVGAEANLSNMETNIHVSPIPTTRVHKAHHVN</sequence>
<evidence type="ECO:0000259" key="2">
    <source>
        <dbReference type="Pfam" id="PF25597"/>
    </source>
</evidence>
<dbReference type="EMBL" id="BKCJ010004838">
    <property type="protein sequence ID" value="GEU63396.1"/>
    <property type="molecule type" value="Genomic_DNA"/>
</dbReference>
<feature type="compositionally biased region" description="Basic and acidic residues" evidence="1">
    <location>
        <begin position="272"/>
        <end position="288"/>
    </location>
</feature>
<reference evidence="3" key="1">
    <citation type="journal article" date="2019" name="Sci. Rep.">
        <title>Draft genome of Tanacetum cinerariifolium, the natural source of mosquito coil.</title>
        <authorList>
            <person name="Yamashiro T."/>
            <person name="Shiraishi A."/>
            <person name="Satake H."/>
            <person name="Nakayama K."/>
        </authorList>
    </citation>
    <scope>NUCLEOTIDE SEQUENCE</scope>
</reference>
<protein>
    <submittedName>
        <fullName evidence="3">Ribonuclease H-like domain-containing protein</fullName>
    </submittedName>
</protein>